<evidence type="ECO:0000256" key="1">
    <source>
        <dbReference type="SAM" id="Phobius"/>
    </source>
</evidence>
<comment type="caution">
    <text evidence="2">The sequence shown here is derived from an EMBL/GenBank/DDBJ whole genome shotgun (WGS) entry which is preliminary data.</text>
</comment>
<dbReference type="EMBL" id="LNXU01000032">
    <property type="protein sequence ID" value="KTC71071.1"/>
    <property type="molecule type" value="Genomic_DNA"/>
</dbReference>
<keyword evidence="3" id="KW-1185">Reference proteome</keyword>
<organism evidence="2 3">
    <name type="scientific">Legionella bozemanae</name>
    <name type="common">Fluoribacter bozemanae</name>
    <dbReference type="NCBI Taxonomy" id="447"/>
    <lineage>
        <taxon>Bacteria</taxon>
        <taxon>Pseudomonadati</taxon>
        <taxon>Pseudomonadota</taxon>
        <taxon>Gammaproteobacteria</taxon>
        <taxon>Legionellales</taxon>
        <taxon>Legionellaceae</taxon>
        <taxon>Legionella</taxon>
    </lineage>
</organism>
<gene>
    <name evidence="2" type="primary">tnpR_1</name>
    <name evidence="2" type="ORF">Lboz_2648</name>
</gene>
<evidence type="ECO:0000313" key="3">
    <source>
        <dbReference type="Proteomes" id="UP000054695"/>
    </source>
</evidence>
<proteinExistence type="predicted"/>
<name>A0A0W0RJ68_LEGBO</name>
<protein>
    <submittedName>
        <fullName evidence="2">Transposase</fullName>
    </submittedName>
</protein>
<keyword evidence="1" id="KW-0472">Membrane</keyword>
<keyword evidence="1" id="KW-1133">Transmembrane helix</keyword>
<dbReference type="RefSeq" id="WP_058460248.1">
    <property type="nucleotide sequence ID" value="NZ_CAAAIY010000013.1"/>
</dbReference>
<dbReference type="PANTHER" id="PTHR35404">
    <property type="entry name" value="TRANSPOSASE OF TN10"/>
    <property type="match status" value="1"/>
</dbReference>
<evidence type="ECO:0000313" key="2">
    <source>
        <dbReference type="EMBL" id="KTC71071.1"/>
    </source>
</evidence>
<keyword evidence="1" id="KW-0812">Transmembrane</keyword>
<dbReference type="STRING" id="447.Lboz_2648"/>
<dbReference type="OrthoDB" id="6140187at2"/>
<sequence>MSKRYARAHREPWLLVTSLTSTNTAEYAVNIYRQRMQIEENFRDTKCTRYGFGLKESLSRSPQRMSILLLIAAISTFACWLAGIFTKRKGYASSFQAHSSKFTNILSLVYLGREALKKGISLKVKQFQNLLPLLSELNATTQTPTTVFL</sequence>
<feature type="transmembrane region" description="Helical" evidence="1">
    <location>
        <begin position="65"/>
        <end position="85"/>
    </location>
</feature>
<dbReference type="InterPro" id="IPR012337">
    <property type="entry name" value="RNaseH-like_sf"/>
</dbReference>
<dbReference type="PANTHER" id="PTHR35404:SF8">
    <property type="entry name" value="TRANSPOSASE OF TN10"/>
    <property type="match status" value="1"/>
</dbReference>
<dbReference type="SUPFAM" id="SSF53098">
    <property type="entry name" value="Ribonuclease H-like"/>
    <property type="match status" value="1"/>
</dbReference>
<dbReference type="PATRIC" id="fig|447.4.peg.2814"/>
<accession>A0A0W0RJ68</accession>
<dbReference type="Proteomes" id="UP000054695">
    <property type="component" value="Unassembled WGS sequence"/>
</dbReference>
<dbReference type="AlphaFoldDB" id="A0A0W0RJ68"/>
<reference evidence="2 3" key="1">
    <citation type="submission" date="2015-11" db="EMBL/GenBank/DDBJ databases">
        <title>Genomic analysis of 38 Legionella species identifies large and diverse effector repertoires.</title>
        <authorList>
            <person name="Burstein D."/>
            <person name="Amaro F."/>
            <person name="Zusman T."/>
            <person name="Lifshitz Z."/>
            <person name="Cohen O."/>
            <person name="Gilbert J.A."/>
            <person name="Pupko T."/>
            <person name="Shuman H.A."/>
            <person name="Segal G."/>
        </authorList>
    </citation>
    <scope>NUCLEOTIDE SEQUENCE [LARGE SCALE GENOMIC DNA]</scope>
    <source>
        <strain evidence="2 3">WIGA</strain>
    </source>
</reference>